<evidence type="ECO:0000313" key="4">
    <source>
        <dbReference type="Proteomes" id="UP000675881"/>
    </source>
</evidence>
<organism evidence="3 4">
    <name type="scientific">Lepeophtheirus salmonis</name>
    <name type="common">Salmon louse</name>
    <name type="synonym">Caligus salmonis</name>
    <dbReference type="NCBI Taxonomy" id="72036"/>
    <lineage>
        <taxon>Eukaryota</taxon>
        <taxon>Metazoa</taxon>
        <taxon>Ecdysozoa</taxon>
        <taxon>Arthropoda</taxon>
        <taxon>Crustacea</taxon>
        <taxon>Multicrustacea</taxon>
        <taxon>Hexanauplia</taxon>
        <taxon>Copepoda</taxon>
        <taxon>Siphonostomatoida</taxon>
        <taxon>Caligidae</taxon>
        <taxon>Lepeophtheirus</taxon>
    </lineage>
</organism>
<dbReference type="PANTHER" id="PTHR23086">
    <property type="entry name" value="PHOSPHATIDYLINOSITOL-4-PHOSPHATE 5-KINASE"/>
    <property type="match status" value="1"/>
</dbReference>
<feature type="compositionally biased region" description="Basic residues" evidence="2">
    <location>
        <begin position="21"/>
        <end position="34"/>
    </location>
</feature>
<protein>
    <submittedName>
        <fullName evidence="3">PIP5K</fullName>
        <ecNumber evidence="3">2.7.1.68</ecNumber>
    </submittedName>
</protein>
<proteinExistence type="predicted"/>
<dbReference type="PANTHER" id="PTHR23086:SF101">
    <property type="entry name" value="LP03320P-RELATED"/>
    <property type="match status" value="1"/>
</dbReference>
<evidence type="ECO:0000313" key="3">
    <source>
        <dbReference type="EMBL" id="CAF2974852.1"/>
    </source>
</evidence>
<feature type="compositionally biased region" description="Polar residues" evidence="2">
    <location>
        <begin position="568"/>
        <end position="603"/>
    </location>
</feature>
<keyword evidence="1" id="KW-0547">Nucleotide-binding</keyword>
<name>A0A7R8D4S6_LEPSM</name>
<dbReference type="InterPro" id="IPR023610">
    <property type="entry name" value="PInositol-4/5-P-5/4-kinase"/>
</dbReference>
<feature type="region of interest" description="Disordered" evidence="2">
    <location>
        <begin position="1"/>
        <end position="54"/>
    </location>
</feature>
<accession>A0A7R8D4S6</accession>
<evidence type="ECO:0000256" key="1">
    <source>
        <dbReference type="PROSITE-ProRule" id="PRU00781"/>
    </source>
</evidence>
<dbReference type="Proteomes" id="UP000675881">
    <property type="component" value="Chromosome 6"/>
</dbReference>
<feature type="compositionally biased region" description="Basic and acidic residues" evidence="2">
    <location>
        <begin position="428"/>
        <end position="437"/>
    </location>
</feature>
<feature type="region of interest" description="Disordered" evidence="2">
    <location>
        <begin position="310"/>
        <end position="333"/>
    </location>
</feature>
<reference evidence="3" key="1">
    <citation type="submission" date="2021-02" db="EMBL/GenBank/DDBJ databases">
        <authorList>
            <person name="Bekaert M."/>
        </authorList>
    </citation>
    <scope>NUCLEOTIDE SEQUENCE</scope>
    <source>
        <strain evidence="3">IoA-00</strain>
    </source>
</reference>
<dbReference type="InterPro" id="IPR002498">
    <property type="entry name" value="PInositol-4-P-4/5-kinase_core"/>
</dbReference>
<dbReference type="GO" id="GO:0046854">
    <property type="term" value="P:phosphatidylinositol phosphate biosynthetic process"/>
    <property type="evidence" value="ECO:0007669"/>
    <property type="project" value="TreeGrafter"/>
</dbReference>
<gene>
    <name evidence="3" type="ORF">LSAA_11967</name>
</gene>
<dbReference type="SUPFAM" id="SSF56104">
    <property type="entry name" value="SAICAR synthase-like"/>
    <property type="match status" value="1"/>
</dbReference>
<dbReference type="Gene3D" id="3.30.810.10">
    <property type="entry name" value="2-Layer Sandwich"/>
    <property type="match status" value="1"/>
</dbReference>
<dbReference type="EC" id="2.7.1.68" evidence="3"/>
<evidence type="ECO:0000256" key="2">
    <source>
        <dbReference type="SAM" id="MobiDB-lite"/>
    </source>
</evidence>
<feature type="region of interest" description="Disordered" evidence="2">
    <location>
        <begin position="568"/>
        <end position="609"/>
    </location>
</feature>
<keyword evidence="1 3" id="KW-0808">Transferase</keyword>
<feature type="region of interest" description="Disordered" evidence="2">
    <location>
        <begin position="416"/>
        <end position="445"/>
    </location>
</feature>
<dbReference type="GO" id="GO:0005886">
    <property type="term" value="C:plasma membrane"/>
    <property type="evidence" value="ECO:0007669"/>
    <property type="project" value="TreeGrafter"/>
</dbReference>
<sequence length="636" mass="70939">MSTSESGVNPGGNESDDGGGKHKLLRHRKIGHRRVGGDGTVSLQKGSEPAVDESDSKLGVEYSVAAMTRYDERDLLMQDFLTVETYYFPKNGSPSTPAHPCTDFTFKAFAPLAFRHFLDLFGILKSDFLMSLCNDPLRELSNPGASGSLFYLTNDDEFILKTVMHKEAEFLQKLLPGYYMNLNQNHHTLLPKFFGMFCYHSNQKNIRLSVMNNLLPSHVKMHLKFDLKGSTYKRKASKRERAKGSPTFKDLDFLELLPDGLLLEQETYNALISTMKRDCRVLESFRIMDYSLLVGIHNLDLAAKEREELKGQSVSESKRINPSDMKKVSTSSGKPKILHSTAMESIQATTEPIDDQEHVPPGGIPARNHKGERLLLFLGVIDILQSYRMRKSLSILSSPSFMMGIQSQFIVQKIPSPLKHSPSKRSSKKESIKKERASSSSTSGGGWGRWSRMFELFIRLHRQKKSIENNDVAKESARALTPVKKSTIDLPISNSGVIVIGSSYKGGGQRPDVVCGTEESTRRSTVVTSEKRSSSVTRIRTTNGRSYRSSEASSMNDIRLESKYALNSNHGTPSKLSVGTSGWNTPTPTWTEGTPSYTESSLSGDLAAGNSPVRNVGNWKSRDEEKLFRETEMTHL</sequence>
<dbReference type="AlphaFoldDB" id="A0A7R8D4S6"/>
<keyword evidence="1" id="KW-0067">ATP-binding</keyword>
<dbReference type="Gene3D" id="3.30.800.10">
    <property type="entry name" value="Phosphatidylinositol Phosphate Kinase II Beta"/>
    <property type="match status" value="1"/>
</dbReference>
<dbReference type="InterPro" id="IPR027484">
    <property type="entry name" value="PInositol-4-P-5-kinase_N"/>
</dbReference>
<dbReference type="SMART" id="SM00330">
    <property type="entry name" value="PIPKc"/>
    <property type="match status" value="1"/>
</dbReference>
<dbReference type="OrthoDB" id="70770at2759"/>
<feature type="compositionally biased region" description="Basic and acidic residues" evidence="2">
    <location>
        <begin position="310"/>
        <end position="327"/>
    </location>
</feature>
<dbReference type="PROSITE" id="PS51455">
    <property type="entry name" value="PIPK"/>
    <property type="match status" value="1"/>
</dbReference>
<keyword evidence="1" id="KW-0418">Kinase</keyword>
<dbReference type="InterPro" id="IPR027483">
    <property type="entry name" value="PInositol-4-P-4/5-kinase_C_sf"/>
</dbReference>
<dbReference type="Pfam" id="PF01504">
    <property type="entry name" value="PIP5K"/>
    <property type="match status" value="1"/>
</dbReference>
<dbReference type="GO" id="GO:0005524">
    <property type="term" value="F:ATP binding"/>
    <property type="evidence" value="ECO:0007669"/>
    <property type="project" value="UniProtKB-UniRule"/>
</dbReference>
<dbReference type="EMBL" id="HG994585">
    <property type="protein sequence ID" value="CAF2974852.1"/>
    <property type="molecule type" value="Genomic_DNA"/>
</dbReference>
<dbReference type="GO" id="GO:0016308">
    <property type="term" value="F:1-phosphatidylinositol-4-phosphate 5-kinase activity"/>
    <property type="evidence" value="ECO:0007669"/>
    <property type="project" value="UniProtKB-EC"/>
</dbReference>
<keyword evidence="4" id="KW-1185">Reference proteome</keyword>